<evidence type="ECO:0000256" key="1">
    <source>
        <dbReference type="SAM" id="MobiDB-lite"/>
    </source>
</evidence>
<keyword evidence="2" id="KW-1185">Reference proteome</keyword>
<dbReference type="GO" id="GO:0009566">
    <property type="term" value="P:fertilization"/>
    <property type="evidence" value="ECO:0007669"/>
    <property type="project" value="TreeGrafter"/>
</dbReference>
<organism evidence="2 3">
    <name type="scientific">Hipposideros armiger</name>
    <name type="common">Great Himalayan leaf-nosed bat</name>
    <dbReference type="NCBI Taxonomy" id="186990"/>
    <lineage>
        <taxon>Eukaryota</taxon>
        <taxon>Metazoa</taxon>
        <taxon>Chordata</taxon>
        <taxon>Craniata</taxon>
        <taxon>Vertebrata</taxon>
        <taxon>Euteleostomi</taxon>
        <taxon>Mammalia</taxon>
        <taxon>Eutheria</taxon>
        <taxon>Laurasiatheria</taxon>
        <taxon>Chiroptera</taxon>
        <taxon>Yinpterochiroptera</taxon>
        <taxon>Rhinolophoidea</taxon>
        <taxon>Hipposideridae</taxon>
        <taxon>Hipposideros</taxon>
    </lineage>
</organism>
<accession>A0A8B7SS47</accession>
<dbReference type="GO" id="GO:0031965">
    <property type="term" value="C:nuclear membrane"/>
    <property type="evidence" value="ECO:0007669"/>
    <property type="project" value="TreeGrafter"/>
</dbReference>
<dbReference type="RefSeq" id="XP_019516236.1">
    <property type="nucleotide sequence ID" value="XM_019660691.1"/>
</dbReference>
<proteinExistence type="predicted"/>
<dbReference type="PANTHER" id="PTHR33517:SF4">
    <property type="entry name" value="SPERMATOGENESIS-ASSOCIATED PROTEIN 46"/>
    <property type="match status" value="1"/>
</dbReference>
<dbReference type="KEGG" id="hai:109392317"/>
<feature type="compositionally biased region" description="Polar residues" evidence="1">
    <location>
        <begin position="178"/>
        <end position="188"/>
    </location>
</feature>
<evidence type="ECO:0000313" key="2">
    <source>
        <dbReference type="Proteomes" id="UP000694851"/>
    </source>
</evidence>
<gene>
    <name evidence="3" type="primary">SPATA46</name>
</gene>
<evidence type="ECO:0000313" key="3">
    <source>
        <dbReference type="RefSeq" id="XP_019516236.1"/>
    </source>
</evidence>
<dbReference type="AlphaFoldDB" id="A0A8B7SS47"/>
<protein>
    <submittedName>
        <fullName evidence="3">Uncharacterized protein C1orf111 homolog</fullName>
    </submittedName>
</protein>
<name>A0A8B7SS47_HIPAR</name>
<dbReference type="GeneID" id="109392317"/>
<dbReference type="OrthoDB" id="10030336at2759"/>
<dbReference type="Proteomes" id="UP000694851">
    <property type="component" value="Unplaced"/>
</dbReference>
<feature type="region of interest" description="Disordered" evidence="1">
    <location>
        <begin position="144"/>
        <end position="198"/>
    </location>
</feature>
<dbReference type="PANTHER" id="PTHR33517">
    <property type="entry name" value="PROTEIN FAM170B-RELATED"/>
    <property type="match status" value="1"/>
</dbReference>
<reference evidence="3" key="1">
    <citation type="submission" date="2025-08" db="UniProtKB">
        <authorList>
            <consortium name="RefSeq"/>
        </authorList>
    </citation>
    <scope>IDENTIFICATION</scope>
    <source>
        <tissue evidence="3">Muscle</tissue>
    </source>
</reference>
<sequence>MWPPCDVIRPHNARCLDDACLWELKPRVRQTMESFSLLSISGPRLSPSALSTFPDIMSSRATSLPGISKTALPTEAASPAQARPLQCLSSTLLPGAHSAPLSPDCILGDPQNGAQLRQKCTIYRPWFSPYSYFVCADRERCLGAPSSPEGQRDEGGGDSCLPEDEADSVCSSSSSSSPKNTCPRQATQKPGRGPDATDYITSQDILTASTWQPAQQNGYKCAACCRMYPTLRSLKGHIKGGIREGFSCRAYYRRLKALWGKEQSVWPGDRLSSGSCQAFK</sequence>
<dbReference type="CTD" id="284680"/>
<dbReference type="InterPro" id="IPR040879">
    <property type="entry name" value="Spt46-like"/>
</dbReference>
<dbReference type="Pfam" id="PF17734">
    <property type="entry name" value="Spt46"/>
    <property type="match status" value="1"/>
</dbReference>